<dbReference type="InterPro" id="IPR035329">
    <property type="entry name" value="VP4_helical"/>
</dbReference>
<dbReference type="InterPro" id="IPR035330">
    <property type="entry name" value="Rota_VP4_MID"/>
</dbReference>
<evidence type="ECO:0000256" key="1">
    <source>
        <dbReference type="ARBA" id="ARBA00023054"/>
    </source>
</evidence>
<dbReference type="OrthoDB" id="12131at10239"/>
<reference evidence="5" key="1">
    <citation type="journal article" date="2011" name="Virology">
        <title>Sequence analysis of the VP6-encoding genome segment of avian group F and G rotaviruses.</title>
        <authorList>
            <person name="Johne R."/>
            <person name="Otto P."/>
            <person name="Roth B."/>
            <person name="Lohren U."/>
            <person name="Belnap D."/>
            <person name="Reetz J."/>
            <person name="Trojnar E."/>
        </authorList>
    </citation>
    <scope>NUCLEOTIDE SEQUENCE [LARGE SCALE GENOMIC DNA]</scope>
</reference>
<protein>
    <submittedName>
        <fullName evidence="4">VP4</fullName>
    </submittedName>
</protein>
<reference evidence="4 5" key="3">
    <citation type="journal article" date="2013" name="Infect. Genet. Evol.">
        <title>Analysis of rotavirus species diversity and evolution including the newly determined full-length genome sequences of rotavirus F and G.</title>
        <authorList>
            <person name="Kindler E."/>
            <person name="Trojnar E."/>
            <person name="Heckel G."/>
            <person name="Otto P.H."/>
            <person name="Johne R."/>
        </authorList>
    </citation>
    <scope>NUCLEOTIDE SEQUENCE [LARGE SCALE GENOMIC DNA]</scope>
    <source>
        <strain evidence="4">Chicken/03V0568/DEU/2003</strain>
    </source>
</reference>
<reference evidence="5" key="2">
    <citation type="journal article" date="2012" name="Virology">
        <title>Rotavirus RNA polymerases resolve into two phylogenetically distinct classes that differ in their mechanism of template recognition.</title>
        <authorList>
            <person name="Ogden K.M."/>
            <person name="Johne R."/>
            <person name="Patton J.T."/>
        </authorList>
    </citation>
    <scope>NUCLEOTIDE SEQUENCE [LARGE SCALE GENOMIC DNA]</scope>
</reference>
<feature type="domain" description="Rotavirus VP4 helical" evidence="3">
    <location>
        <begin position="472"/>
        <end position="738"/>
    </location>
</feature>
<dbReference type="RefSeq" id="YP_008145319.1">
    <property type="nucleotide sequence ID" value="NC_021631.1"/>
</dbReference>
<dbReference type="KEGG" id="vg:16028500"/>
<dbReference type="Proteomes" id="UP000204532">
    <property type="component" value="Genome"/>
</dbReference>
<evidence type="ECO:0000313" key="5">
    <source>
        <dbReference type="Proteomes" id="UP000204532"/>
    </source>
</evidence>
<dbReference type="EMBL" id="JQ919997">
    <property type="protein sequence ID" value="AFL91886.1"/>
    <property type="molecule type" value="Genomic_RNA"/>
</dbReference>
<sequence length="738" mass="83327">MASRFWVGIINDWQNVQARQQTIAQTSNKKFETYIDTSNVGTAQLPPSNFSNDNMSQPSEDVSSSLWYGPNKPQILTNAEYQQVKPAKLFFKFETPKQYLMWQVDNYAAGFYKKGDNFGTEVIKDDSIIIVYDKTSNQKLFTSTIINSIVFSISEMTSNQLELTAYQGNMSRSIANITDQNFNLDIRQDYYSCASTLFPTLYKNEMHYVIERNAKVLSKALTEETVVSQAGLWKEVRYAADITLRFYFQSEAIRKGGFGYQFSTSNFKPWTSVYSYTRDNENVTAHVTVTLNGLSVYSQRGAVPTDFAIDRMECITNDTYMYIDYWDTSNLFRNMVYVRDLKVEQSSIRIGFWPYMRSLTLPVGSITPYYPFGITPNGVINADLICEGITLSTQFTDAASMNSLRFIFKFKNFDPPNGNITRMKVTGVPAAYMQYAQVGGNPGNPGDPFNYNVRFSMISLIPANDEYKTPIAASVTVRQDLDIKLSQLRQEFNQVAENLAVSQAIGLATMPFDMLSMFSGTFDVVQNIGDFTSTLFSKFSKTTTGVQLLKYTKYTDELVDVATSTDDVLEVATIANKAKIMKSVETMTDSLDFEDISTAVLNKAMREIGTQTDYNSIAQIAAESIDMIPTKAYRVIDNASDTVYEVSKDANIAYKLTDLSQIQFDIDKFKKLSSESPVLSAIIDFKTIKMMNQANGKLDRITLDNLLASNPQILKTMIAQNNPIIVRRVQELIDQCRL</sequence>
<dbReference type="SUPFAM" id="SSF111379">
    <property type="entry name" value="VP4 membrane interaction domain"/>
    <property type="match status" value="1"/>
</dbReference>
<dbReference type="GeneID" id="16028500"/>
<dbReference type="Pfam" id="PF17477">
    <property type="entry name" value="Rota_VP4_MID"/>
    <property type="match status" value="1"/>
</dbReference>
<keyword evidence="5" id="KW-1185">Reference proteome</keyword>
<feature type="domain" description="Rotavirus VP4 membrane interaction" evidence="2">
    <location>
        <begin position="223"/>
        <end position="461"/>
    </location>
</feature>
<dbReference type="InterPro" id="IPR038017">
    <property type="entry name" value="Rota_VP4_MID_sf"/>
</dbReference>
<keyword evidence="1" id="KW-0175">Coiled coil</keyword>
<evidence type="ECO:0000259" key="3">
    <source>
        <dbReference type="Pfam" id="PF17478"/>
    </source>
</evidence>
<dbReference type="Gene3D" id="1.20.5.170">
    <property type="match status" value="1"/>
</dbReference>
<accession>M4H2P4</accession>
<evidence type="ECO:0000313" key="4">
    <source>
        <dbReference type="EMBL" id="AFL91886.1"/>
    </source>
</evidence>
<name>M4H2P4_9REOV</name>
<evidence type="ECO:0000259" key="2">
    <source>
        <dbReference type="Pfam" id="PF17477"/>
    </source>
</evidence>
<organism evidence="4 5">
    <name type="scientific">Rotavirus F chicken/03V0568/DEU/2003</name>
    <dbReference type="NCBI Taxonomy" id="994994"/>
    <lineage>
        <taxon>Viruses</taxon>
        <taxon>Riboviria</taxon>
        <taxon>Orthornavirae</taxon>
        <taxon>Duplornaviricota</taxon>
        <taxon>Resentoviricetes</taxon>
        <taxon>Reovirales</taxon>
        <taxon>Sedoreoviridae</taxon>
        <taxon>Rotavirus</taxon>
        <taxon>Rotavirus phigastroenteritidis</taxon>
        <taxon>Rotavirus F</taxon>
    </lineage>
</organism>
<proteinExistence type="predicted"/>
<dbReference type="Pfam" id="PF17478">
    <property type="entry name" value="VP4_helical"/>
    <property type="match status" value="1"/>
</dbReference>